<dbReference type="Gene3D" id="3.40.50.300">
    <property type="entry name" value="P-loop containing nucleotide triphosphate hydrolases"/>
    <property type="match status" value="1"/>
</dbReference>
<organism evidence="1 2">
    <name type="scientific">Triangularia setosa</name>
    <dbReference type="NCBI Taxonomy" id="2587417"/>
    <lineage>
        <taxon>Eukaryota</taxon>
        <taxon>Fungi</taxon>
        <taxon>Dikarya</taxon>
        <taxon>Ascomycota</taxon>
        <taxon>Pezizomycotina</taxon>
        <taxon>Sordariomycetes</taxon>
        <taxon>Sordariomycetidae</taxon>
        <taxon>Sordariales</taxon>
        <taxon>Podosporaceae</taxon>
        <taxon>Triangularia</taxon>
    </lineage>
</organism>
<sequence>QDFNGKVETWFLISTMARGTGRKIQAASRVAVFDSGYTPAQEQIARACRMAQQKDVYVYWLITGGTFDEGLQQLRVGKEQLALGILEGKTPRPTAQYTSLMQTLRTTPYCDYEETKDVTRAGVQGLEQHRFNSF</sequence>
<dbReference type="SUPFAM" id="SSF52540">
    <property type="entry name" value="P-loop containing nucleoside triphosphate hydrolases"/>
    <property type="match status" value="1"/>
</dbReference>
<dbReference type="InterPro" id="IPR027417">
    <property type="entry name" value="P-loop_NTPase"/>
</dbReference>
<name>A0AAN7A2U5_9PEZI</name>
<dbReference type="InterPro" id="IPR050496">
    <property type="entry name" value="SNF2_RAD54_helicase_repair"/>
</dbReference>
<proteinExistence type="predicted"/>
<evidence type="ECO:0000313" key="1">
    <source>
        <dbReference type="EMBL" id="KAK4173331.1"/>
    </source>
</evidence>
<dbReference type="Proteomes" id="UP001302321">
    <property type="component" value="Unassembled WGS sequence"/>
</dbReference>
<dbReference type="PANTHER" id="PTHR45629">
    <property type="entry name" value="SNF2/RAD54 FAMILY MEMBER"/>
    <property type="match status" value="1"/>
</dbReference>
<reference evidence="1" key="1">
    <citation type="journal article" date="2023" name="Mol. Phylogenet. Evol.">
        <title>Genome-scale phylogeny and comparative genomics of the fungal order Sordariales.</title>
        <authorList>
            <person name="Hensen N."/>
            <person name="Bonometti L."/>
            <person name="Westerberg I."/>
            <person name="Brannstrom I.O."/>
            <person name="Guillou S."/>
            <person name="Cros-Aarteil S."/>
            <person name="Calhoun S."/>
            <person name="Haridas S."/>
            <person name="Kuo A."/>
            <person name="Mondo S."/>
            <person name="Pangilinan J."/>
            <person name="Riley R."/>
            <person name="LaButti K."/>
            <person name="Andreopoulos B."/>
            <person name="Lipzen A."/>
            <person name="Chen C."/>
            <person name="Yan M."/>
            <person name="Daum C."/>
            <person name="Ng V."/>
            <person name="Clum A."/>
            <person name="Steindorff A."/>
            <person name="Ohm R.A."/>
            <person name="Martin F."/>
            <person name="Silar P."/>
            <person name="Natvig D.O."/>
            <person name="Lalanne C."/>
            <person name="Gautier V."/>
            <person name="Ament-Velasquez S.L."/>
            <person name="Kruys A."/>
            <person name="Hutchinson M.I."/>
            <person name="Powell A.J."/>
            <person name="Barry K."/>
            <person name="Miller A.N."/>
            <person name="Grigoriev I.V."/>
            <person name="Debuchy R."/>
            <person name="Gladieux P."/>
            <person name="Hiltunen Thoren M."/>
            <person name="Johannesson H."/>
        </authorList>
    </citation>
    <scope>NUCLEOTIDE SEQUENCE</scope>
    <source>
        <strain evidence="1">CBS 892.96</strain>
    </source>
</reference>
<protein>
    <submittedName>
        <fullName evidence="1">Uncharacterized protein</fullName>
    </submittedName>
</protein>
<gene>
    <name evidence="1" type="ORF">QBC36DRAFT_194890</name>
</gene>
<dbReference type="AlphaFoldDB" id="A0AAN7A2U5"/>
<reference evidence="1" key="2">
    <citation type="submission" date="2023-05" db="EMBL/GenBank/DDBJ databases">
        <authorList>
            <consortium name="Lawrence Berkeley National Laboratory"/>
            <person name="Steindorff A."/>
            <person name="Hensen N."/>
            <person name="Bonometti L."/>
            <person name="Westerberg I."/>
            <person name="Brannstrom I.O."/>
            <person name="Guillou S."/>
            <person name="Cros-Aarteil S."/>
            <person name="Calhoun S."/>
            <person name="Haridas S."/>
            <person name="Kuo A."/>
            <person name="Mondo S."/>
            <person name="Pangilinan J."/>
            <person name="Riley R."/>
            <person name="Labutti K."/>
            <person name="Andreopoulos B."/>
            <person name="Lipzen A."/>
            <person name="Chen C."/>
            <person name="Yanf M."/>
            <person name="Daum C."/>
            <person name="Ng V."/>
            <person name="Clum A."/>
            <person name="Ohm R."/>
            <person name="Martin F."/>
            <person name="Silar P."/>
            <person name="Natvig D."/>
            <person name="Lalanne C."/>
            <person name="Gautier V."/>
            <person name="Ament-Velasquez S.L."/>
            <person name="Kruys A."/>
            <person name="Hutchinson M.I."/>
            <person name="Powell A.J."/>
            <person name="Barry K."/>
            <person name="Miller A.N."/>
            <person name="Grigoriev I.V."/>
            <person name="Debuchy R."/>
            <person name="Gladieux P."/>
            <person name="Thoren M.H."/>
            <person name="Johannesson H."/>
        </authorList>
    </citation>
    <scope>NUCLEOTIDE SEQUENCE</scope>
    <source>
        <strain evidence="1">CBS 892.96</strain>
    </source>
</reference>
<keyword evidence="2" id="KW-1185">Reference proteome</keyword>
<comment type="caution">
    <text evidence="1">The sequence shown here is derived from an EMBL/GenBank/DDBJ whole genome shotgun (WGS) entry which is preliminary data.</text>
</comment>
<evidence type="ECO:0000313" key="2">
    <source>
        <dbReference type="Proteomes" id="UP001302321"/>
    </source>
</evidence>
<accession>A0AAN7A2U5</accession>
<dbReference type="EMBL" id="MU866351">
    <property type="protein sequence ID" value="KAK4173331.1"/>
    <property type="molecule type" value="Genomic_DNA"/>
</dbReference>
<feature type="non-terminal residue" evidence="1">
    <location>
        <position position="1"/>
    </location>
</feature>
<dbReference type="PANTHER" id="PTHR45629:SF7">
    <property type="entry name" value="DNA EXCISION REPAIR PROTEIN ERCC-6-RELATED"/>
    <property type="match status" value="1"/>
</dbReference>